<feature type="compositionally biased region" description="Polar residues" evidence="1">
    <location>
        <begin position="582"/>
        <end position="599"/>
    </location>
</feature>
<feature type="region of interest" description="Disordered" evidence="1">
    <location>
        <begin position="148"/>
        <end position="283"/>
    </location>
</feature>
<gene>
    <name evidence="2" type="ORF">FVE85_1277</name>
</gene>
<feature type="region of interest" description="Disordered" evidence="1">
    <location>
        <begin position="1764"/>
        <end position="1797"/>
    </location>
</feature>
<sequence length="1814" mass="198446">MADQLGDHEVQQDHAEDAHEVQVALHGLGVRCSIVDVHTLRDAERGVHRKRIWVDILLEPKSFVLSFILRLNAELFDSSAVIIQRSLHRRDRIDRYYDQEEDQDSMYFSSASASSLEPDFETIYGEAEGLSEQDEALSRSFSELGLDNPIFPEDEFSTEQSPVFEDGVDSRSGAGYTNERATVDGDQEEPDRSEATEHQEDADPASEAAPSDNSAHGQNGEATTTKIDFTDEAVAVSSAPSLTRATASSTESSSSQAPAATVPVSADAPSAETTPMAASGAGGSVTSEKKVVLLCRAAERLRFGIVRLHRKDEKISSKEACIIVNIVGYSRGANPSTNRLKAFLNTSSNLAFFSEELSPDLPVSHLVDRSEIDSLTGFSLFNAKRYRQAGEMLQRASKSAWNVATSFPDLAMRDWALSLEVMALYSYFEHDQLLPETTIGLQQLAMLVPRHLGTSPLTINLLLNSALDPEGVSMFANFQYPRRTHRMEETACGARAILTSLYRPLCFIFARVLLNCNHFVVQTAAVKMLEYVIEQVGCALSLDLSCIIECLLFSYSQLYDISVPNAANGDRAGQTPRDGGANDSTLRSSTSMGVSSNSDAGIAASRSRLAIALDEAFDSICRLLPLIDLHILSLILGSRLFVLLSRSLSPLDQLMSATCRAKLPRDPEYGDTVTGYSATPSAALYDASRGRLRRRGLAQALRLTHLMLILIKGDLAIPPSLFVRLFQLLVHSRAGVASLGNGSSNSAAKIGGMGVSGESSPALQTSSEELDSEALADILSVPEVRRTGIHAWDVLHESVALASRGLVASKCQPYMELFCDMLAELFSEKRRVGVDETWEDKLAFINSTAATSMSASRGGISIGTGTSTMVDRDRILTKIEIRDLQALRRLVQFITDFVDHLEPLTDGQDRSAIVTIYDLQRTLARALSRLSMSLMLDIALYEARSSSKLSDETSGYSSIEDEVVDIGFHSPRNPVTSSSMSIESHPRSMSSDKGSIYEVQLSSALALMDSVWQSHSLVVALLPDKLHFESTHLDNSGYSAALKEDVDEVVPGETVLNIITERMNYRAPPMSLLRMLVVIAKRMSEAVSSKRSFLCVENGQLSTNLTLETRDRILGSMVALLRAFLPWVPHAQNEEIFVLLDELLPACISSLTAVDMIRLQDALADQSSSSQVQSVDATLRLLAVLVSKVPPRNPRVALDSVAALYDPSASVQYGISPLNYLSFAGVCAVSSTSGSDTKKQQKQVVHRRLGPDSFPRAGFGVGEGSALTSVQSSLKTNRPFVSFHLHVVMFSCFDAFDAFCKCSTSKDHGFRVTSERLDHFLEQAAFLVRCLRSSVLPHAAVDHRPFLSACIGDVFSTCLMMLEHLDARVRLIGLEIFIASVEILLVTSLIDVPSHYTVNGETDGPLQDVPLPRGSLEKSVHMKAKPDAQAFEEKAWGMLSMFVVSVLAKDAHPDLDLQFAVIKYLRNCLMRALLASNGANGSCTLQIDQITMIWDAVCARNYAPWRDLSLQSHIVSMILVNAALASILSTSVGSSQLRSRVATFTSFAEHKLFVWVEEHLKGRSRQHRMWGARVLENYMQAIVSNELRLVSRRLPRPPVRVWRALRSLRQDWYIDLSLLADSLLEVYLTQPAEPADATQQQQQQQQQLRTASSSGSVAREDLAETLLIWFPDVMEEAMGEVVVDADQFLMSFTNYLGAHIADEDEAVPAMREDSVLSAHIGEERDVLERAADAVIDFDVNHGTAGFITDLTEEGPPAHELPVSDEGLSGGSIQGGGGVGVPKKHRKPPIKVTISDEDENGLVGFDEISELGSST</sequence>
<dbReference type="Proteomes" id="UP000324585">
    <property type="component" value="Unassembled WGS sequence"/>
</dbReference>
<accession>A0A5J4YJ09</accession>
<feature type="compositionally biased region" description="Low complexity" evidence="1">
    <location>
        <begin position="205"/>
        <end position="215"/>
    </location>
</feature>
<feature type="compositionally biased region" description="Basic and acidic residues" evidence="1">
    <location>
        <begin position="190"/>
        <end position="201"/>
    </location>
</feature>
<feature type="compositionally biased region" description="Gly residues" evidence="1">
    <location>
        <begin position="1767"/>
        <end position="1779"/>
    </location>
</feature>
<feature type="compositionally biased region" description="Polar residues" evidence="1">
    <location>
        <begin position="216"/>
        <end position="227"/>
    </location>
</feature>
<feature type="region of interest" description="Disordered" evidence="1">
    <location>
        <begin position="569"/>
        <end position="599"/>
    </location>
</feature>
<proteinExistence type="predicted"/>
<protein>
    <submittedName>
        <fullName evidence="2">Uncharacterized protein</fullName>
    </submittedName>
</protein>
<evidence type="ECO:0000256" key="1">
    <source>
        <dbReference type="SAM" id="MobiDB-lite"/>
    </source>
</evidence>
<evidence type="ECO:0000313" key="3">
    <source>
        <dbReference type="Proteomes" id="UP000324585"/>
    </source>
</evidence>
<comment type="caution">
    <text evidence="2">The sequence shown here is derived from an EMBL/GenBank/DDBJ whole genome shotgun (WGS) entry which is preliminary data.</text>
</comment>
<evidence type="ECO:0000313" key="2">
    <source>
        <dbReference type="EMBL" id="KAA8490830.1"/>
    </source>
</evidence>
<name>A0A5J4YJ09_PORPP</name>
<dbReference type="InterPro" id="IPR018247">
    <property type="entry name" value="EF_Hand_1_Ca_BS"/>
</dbReference>
<keyword evidence="3" id="KW-1185">Reference proteome</keyword>
<reference evidence="3" key="1">
    <citation type="journal article" date="2019" name="Nat. Commun.">
        <title>Expansion of phycobilisome linker gene families in mesophilic red algae.</title>
        <authorList>
            <person name="Lee J."/>
            <person name="Kim D."/>
            <person name="Bhattacharya D."/>
            <person name="Yoon H.S."/>
        </authorList>
    </citation>
    <scope>NUCLEOTIDE SEQUENCE [LARGE SCALE GENOMIC DNA]</scope>
    <source>
        <strain evidence="3">CCMP 1328</strain>
    </source>
</reference>
<feature type="compositionally biased region" description="Low complexity" evidence="1">
    <location>
        <begin position="241"/>
        <end position="261"/>
    </location>
</feature>
<organism evidence="2 3">
    <name type="scientific">Porphyridium purpureum</name>
    <name type="common">Red alga</name>
    <name type="synonym">Porphyridium cruentum</name>
    <dbReference type="NCBI Taxonomy" id="35688"/>
    <lineage>
        <taxon>Eukaryota</taxon>
        <taxon>Rhodophyta</taxon>
        <taxon>Bangiophyceae</taxon>
        <taxon>Porphyridiales</taxon>
        <taxon>Porphyridiaceae</taxon>
        <taxon>Porphyridium</taxon>
    </lineage>
</organism>
<dbReference type="EMBL" id="VRMN01000018">
    <property type="protein sequence ID" value="KAA8490830.1"/>
    <property type="molecule type" value="Genomic_DNA"/>
</dbReference>
<feature type="region of interest" description="Disordered" evidence="1">
    <location>
        <begin position="1635"/>
        <end position="1656"/>
    </location>
</feature>
<dbReference type="PROSITE" id="PS00018">
    <property type="entry name" value="EF_HAND_1"/>
    <property type="match status" value="1"/>
</dbReference>